<organism evidence="1 2">
    <name type="scientific">Oopsacas minuta</name>
    <dbReference type="NCBI Taxonomy" id="111878"/>
    <lineage>
        <taxon>Eukaryota</taxon>
        <taxon>Metazoa</taxon>
        <taxon>Porifera</taxon>
        <taxon>Hexactinellida</taxon>
        <taxon>Hexasterophora</taxon>
        <taxon>Lyssacinosida</taxon>
        <taxon>Leucopsacidae</taxon>
        <taxon>Oopsacas</taxon>
    </lineage>
</organism>
<name>A0AAV7JI93_9METZ</name>
<evidence type="ECO:0000313" key="2">
    <source>
        <dbReference type="Proteomes" id="UP001165289"/>
    </source>
</evidence>
<reference evidence="1 2" key="1">
    <citation type="journal article" date="2023" name="BMC Biol.">
        <title>The compact genome of the sponge Oopsacas minuta (Hexactinellida) is lacking key metazoan core genes.</title>
        <authorList>
            <person name="Santini S."/>
            <person name="Schenkelaars Q."/>
            <person name="Jourda C."/>
            <person name="Duchesne M."/>
            <person name="Belahbib H."/>
            <person name="Rocher C."/>
            <person name="Selva M."/>
            <person name="Riesgo A."/>
            <person name="Vervoort M."/>
            <person name="Leys S.P."/>
            <person name="Kodjabachian L."/>
            <person name="Le Bivic A."/>
            <person name="Borchiellini C."/>
            <person name="Claverie J.M."/>
            <person name="Renard E."/>
        </authorList>
    </citation>
    <scope>NUCLEOTIDE SEQUENCE [LARGE SCALE GENOMIC DNA]</scope>
    <source>
        <strain evidence="1">SPO-2</strain>
    </source>
</reference>
<keyword evidence="2" id="KW-1185">Reference proteome</keyword>
<dbReference type="EMBL" id="JAKMXF010000328">
    <property type="protein sequence ID" value="KAI6648600.1"/>
    <property type="molecule type" value="Genomic_DNA"/>
</dbReference>
<gene>
    <name evidence="1" type="ORF">LOD99_7957</name>
</gene>
<evidence type="ECO:0000313" key="1">
    <source>
        <dbReference type="EMBL" id="KAI6648600.1"/>
    </source>
</evidence>
<sequence length="128" mass="14724">MRFCICLRAHTSLNMKTPDNFTFIGFHYWNHGVQKLQKHADSFSHETSAMAKVQQVSMTGSVTAQVQAISLKQLEENRHYVRTVAEVVELCAPLPQQHRESDSERNHSNFLEILTLISKKDSIVRTRL</sequence>
<dbReference type="Proteomes" id="UP001165289">
    <property type="component" value="Unassembled WGS sequence"/>
</dbReference>
<comment type="caution">
    <text evidence="1">The sequence shown here is derived from an EMBL/GenBank/DDBJ whole genome shotgun (WGS) entry which is preliminary data.</text>
</comment>
<dbReference type="AlphaFoldDB" id="A0AAV7JI93"/>
<protein>
    <recommendedName>
        <fullName evidence="3">BLOC-1-related complex subunit 7</fullName>
    </recommendedName>
</protein>
<proteinExistence type="predicted"/>
<accession>A0AAV7JI93</accession>
<evidence type="ECO:0008006" key="3">
    <source>
        <dbReference type="Google" id="ProtNLM"/>
    </source>
</evidence>